<name>A0ABY9BP35_VITVI</name>
<protein>
    <recommendedName>
        <fullName evidence="1">N-end rule aminoacyl transferase C-terminal domain-containing protein</fullName>
    </recommendedName>
</protein>
<feature type="domain" description="N-end rule aminoacyl transferase C-terminal" evidence="1">
    <location>
        <begin position="102"/>
        <end position="186"/>
    </location>
</feature>
<dbReference type="InterPro" id="IPR030700">
    <property type="entry name" value="N-end_Aminoacyl_Trfase"/>
</dbReference>
<dbReference type="Pfam" id="PF04377">
    <property type="entry name" value="ATE_C"/>
    <property type="match status" value="1"/>
</dbReference>
<sequence length="202" mass="23019">MQKTSIEDFNFPKFSDGFSLDGFHGDMDDSSTRKDSFGHISELENADILVGASYCVMLANIDGLSMKSLLTQQTRNLSLVSAGLVAELVERNSDIDREPMMDIDGRPVSVDVIDILPRCLSSKYLFWDPDLALLSLGKYSALQEIGWIKENQAHCPSLQYYYLGYYIHSCSKMRYKAAYRPSELLCPLRYQWVPFEYCQAFT</sequence>
<dbReference type="InterPro" id="IPR016181">
    <property type="entry name" value="Acyl_CoA_acyltransferase"/>
</dbReference>
<reference evidence="2 3" key="1">
    <citation type="journal article" date="2023" name="Hortic Res">
        <title>The complete reference genome for grapevine (Vitis vinifera L.) genetics and breeding.</title>
        <authorList>
            <person name="Shi X."/>
            <person name="Cao S."/>
            <person name="Wang X."/>
            <person name="Huang S."/>
            <person name="Wang Y."/>
            <person name="Liu Z."/>
            <person name="Liu W."/>
            <person name="Leng X."/>
            <person name="Peng Y."/>
            <person name="Wang N."/>
            <person name="Wang Y."/>
            <person name="Ma Z."/>
            <person name="Xu X."/>
            <person name="Zhang F."/>
            <person name="Xue H."/>
            <person name="Zhong H."/>
            <person name="Wang Y."/>
            <person name="Zhang K."/>
            <person name="Velt A."/>
            <person name="Avia K."/>
            <person name="Holtgrawe D."/>
            <person name="Grimplet J."/>
            <person name="Matus J.T."/>
            <person name="Ware D."/>
            <person name="Wu X."/>
            <person name="Wang H."/>
            <person name="Liu C."/>
            <person name="Fang Y."/>
            <person name="Rustenholz C."/>
            <person name="Cheng Z."/>
            <person name="Xiao H."/>
            <person name="Zhou Y."/>
        </authorList>
    </citation>
    <scope>NUCLEOTIDE SEQUENCE [LARGE SCALE GENOMIC DNA]</scope>
    <source>
        <strain evidence="3">cv. Pinot noir / PN40024</strain>
        <tissue evidence="2">Leaf</tissue>
    </source>
</reference>
<evidence type="ECO:0000313" key="3">
    <source>
        <dbReference type="Proteomes" id="UP001227230"/>
    </source>
</evidence>
<dbReference type="PANTHER" id="PTHR21367">
    <property type="entry name" value="ARGININE-TRNA-PROTEIN TRANSFERASE 1"/>
    <property type="match status" value="1"/>
</dbReference>
<dbReference type="SUPFAM" id="SSF55729">
    <property type="entry name" value="Acyl-CoA N-acyltransferases (Nat)"/>
    <property type="match status" value="1"/>
</dbReference>
<dbReference type="PANTHER" id="PTHR21367:SF1">
    <property type="entry name" value="ARGINYL-TRNA--PROTEIN TRANSFERASE 1"/>
    <property type="match status" value="1"/>
</dbReference>
<dbReference type="EMBL" id="CP126650">
    <property type="protein sequence ID" value="WJZ84278.1"/>
    <property type="molecule type" value="Genomic_DNA"/>
</dbReference>
<organism evidence="2 3">
    <name type="scientific">Vitis vinifera</name>
    <name type="common">Grape</name>
    <dbReference type="NCBI Taxonomy" id="29760"/>
    <lineage>
        <taxon>Eukaryota</taxon>
        <taxon>Viridiplantae</taxon>
        <taxon>Streptophyta</taxon>
        <taxon>Embryophyta</taxon>
        <taxon>Tracheophyta</taxon>
        <taxon>Spermatophyta</taxon>
        <taxon>Magnoliopsida</taxon>
        <taxon>eudicotyledons</taxon>
        <taxon>Gunneridae</taxon>
        <taxon>Pentapetalae</taxon>
        <taxon>rosids</taxon>
        <taxon>Vitales</taxon>
        <taxon>Vitaceae</taxon>
        <taxon>Viteae</taxon>
        <taxon>Vitis</taxon>
    </lineage>
</organism>
<gene>
    <name evidence="2" type="ORF">VitviT2T_003888</name>
</gene>
<proteinExistence type="predicted"/>
<accession>A0ABY9BP35</accession>
<dbReference type="InterPro" id="IPR007472">
    <property type="entry name" value="N-end_Aminoacyl_Trfase_C"/>
</dbReference>
<dbReference type="Proteomes" id="UP001227230">
    <property type="component" value="Chromosome 3"/>
</dbReference>
<evidence type="ECO:0000313" key="2">
    <source>
        <dbReference type="EMBL" id="WJZ84278.1"/>
    </source>
</evidence>
<evidence type="ECO:0000259" key="1">
    <source>
        <dbReference type="Pfam" id="PF04377"/>
    </source>
</evidence>
<keyword evidence="3" id="KW-1185">Reference proteome</keyword>